<keyword evidence="2 3" id="KW-0808">Transferase</keyword>
<sequence>MEDTKEQELGNDGELQELLSSLPKERNWEGSTLLLYKGFWYPLFAFKALISFQKHFHAHDKDIIVASMPKSGTTWLISLVYMIINRSLYAFKLNECPLLTSNPHDLIPFLELNLYLKNQRPDLEAIPDPRTFTTHTPYSSLPTSIIDSNCKIVYVCRNPMDQFISYWRFLLKIKPITDDQTSLEKAFEMHYKGIHSFGPFCNHVLEYWKASQENPDKVLFLKYEELKEDIIGCTKKLAEFLGFPFSKDEEEQGIVEEITRICSFENLKNLDVNKNGKRPSGAPNDAFFRKGEVGDWSNHLTPSMAERMINLLQEKLKGSGLSFDLSCKVQKKA</sequence>
<protein>
    <recommendedName>
        <fullName evidence="3">Sulfotransferase</fullName>
        <ecNumber evidence="3">2.8.2.-</ecNumber>
    </recommendedName>
</protein>
<evidence type="ECO:0000259" key="4">
    <source>
        <dbReference type="Pfam" id="PF00685"/>
    </source>
</evidence>
<dbReference type="Pfam" id="PF00685">
    <property type="entry name" value="Sulfotransfer_1"/>
    <property type="match status" value="1"/>
</dbReference>
<dbReference type="GO" id="GO:0051923">
    <property type="term" value="P:sulfation"/>
    <property type="evidence" value="ECO:0000318"/>
    <property type="project" value="GO_Central"/>
</dbReference>
<dbReference type="GO" id="GO:0008146">
    <property type="term" value="F:sulfotransferase activity"/>
    <property type="evidence" value="ECO:0000318"/>
    <property type="project" value="GO_Central"/>
</dbReference>
<accession>B9SPC7</accession>
<dbReference type="SUPFAM" id="SSF52540">
    <property type="entry name" value="P-loop containing nucleoside triphosphate hydrolases"/>
    <property type="match status" value="1"/>
</dbReference>
<dbReference type="OMA" id="CIGNNFD"/>
<dbReference type="AlphaFoldDB" id="B9SPC7"/>
<organism evidence="5 6">
    <name type="scientific">Ricinus communis</name>
    <name type="common">Castor bean</name>
    <dbReference type="NCBI Taxonomy" id="3988"/>
    <lineage>
        <taxon>Eukaryota</taxon>
        <taxon>Viridiplantae</taxon>
        <taxon>Streptophyta</taxon>
        <taxon>Embryophyta</taxon>
        <taxon>Tracheophyta</taxon>
        <taxon>Spermatophyta</taxon>
        <taxon>Magnoliopsida</taxon>
        <taxon>eudicotyledons</taxon>
        <taxon>Gunneridae</taxon>
        <taxon>Pentapetalae</taxon>
        <taxon>rosids</taxon>
        <taxon>fabids</taxon>
        <taxon>Malpighiales</taxon>
        <taxon>Euphorbiaceae</taxon>
        <taxon>Acalyphoideae</taxon>
        <taxon>Acalypheae</taxon>
        <taxon>Ricinus</taxon>
    </lineage>
</organism>
<evidence type="ECO:0000256" key="3">
    <source>
        <dbReference type="RuleBase" id="RU361155"/>
    </source>
</evidence>
<dbReference type="InterPro" id="IPR000863">
    <property type="entry name" value="Sulfotransferase_dom"/>
</dbReference>
<dbReference type="Gene3D" id="3.40.50.300">
    <property type="entry name" value="P-loop containing nucleotide triphosphate hydrolases"/>
    <property type="match status" value="1"/>
</dbReference>
<dbReference type="eggNOG" id="KOG1584">
    <property type="taxonomic scope" value="Eukaryota"/>
</dbReference>
<dbReference type="GO" id="GO:0005737">
    <property type="term" value="C:cytoplasm"/>
    <property type="evidence" value="ECO:0000318"/>
    <property type="project" value="GO_Central"/>
</dbReference>
<evidence type="ECO:0000256" key="2">
    <source>
        <dbReference type="ARBA" id="ARBA00022679"/>
    </source>
</evidence>
<feature type="domain" description="Sulfotransferase" evidence="4">
    <location>
        <begin position="60"/>
        <end position="320"/>
    </location>
</feature>
<keyword evidence="6" id="KW-1185">Reference proteome</keyword>
<evidence type="ECO:0000313" key="6">
    <source>
        <dbReference type="Proteomes" id="UP000008311"/>
    </source>
</evidence>
<comment type="similarity">
    <text evidence="1 3">Belongs to the sulfotransferase 1 family.</text>
</comment>
<dbReference type="InterPro" id="IPR027417">
    <property type="entry name" value="P-loop_NTPase"/>
</dbReference>
<proteinExistence type="inferred from homology"/>
<dbReference type="OrthoDB" id="205623at2759"/>
<dbReference type="InParanoid" id="B9SPC7"/>
<gene>
    <name evidence="5" type="ORF">RCOM_0496840</name>
</gene>
<dbReference type="EMBL" id="EQ974065">
    <property type="protein sequence ID" value="EEF34549.1"/>
    <property type="molecule type" value="Genomic_DNA"/>
</dbReference>
<dbReference type="PANTHER" id="PTHR11783">
    <property type="entry name" value="SULFOTRANSFERASE SULT"/>
    <property type="match status" value="1"/>
</dbReference>
<name>B9SPC7_RICCO</name>
<evidence type="ECO:0000313" key="5">
    <source>
        <dbReference type="EMBL" id="EEF34549.1"/>
    </source>
</evidence>
<dbReference type="EC" id="2.8.2.-" evidence="3"/>
<dbReference type="Proteomes" id="UP000008311">
    <property type="component" value="Unassembled WGS sequence"/>
</dbReference>
<reference evidence="6" key="1">
    <citation type="journal article" date="2010" name="Nat. Biotechnol.">
        <title>Draft genome sequence of the oilseed species Ricinus communis.</title>
        <authorList>
            <person name="Chan A.P."/>
            <person name="Crabtree J."/>
            <person name="Zhao Q."/>
            <person name="Lorenzi H."/>
            <person name="Orvis J."/>
            <person name="Puiu D."/>
            <person name="Melake-Berhan A."/>
            <person name="Jones K.M."/>
            <person name="Redman J."/>
            <person name="Chen G."/>
            <person name="Cahoon E.B."/>
            <person name="Gedil M."/>
            <person name="Stanke M."/>
            <person name="Haas B.J."/>
            <person name="Wortman J.R."/>
            <person name="Fraser-Liggett C.M."/>
            <person name="Ravel J."/>
            <person name="Rabinowicz P.D."/>
        </authorList>
    </citation>
    <scope>NUCLEOTIDE SEQUENCE [LARGE SCALE GENOMIC DNA]</scope>
    <source>
        <strain evidence="6">cv. Hale</strain>
    </source>
</reference>
<evidence type="ECO:0000256" key="1">
    <source>
        <dbReference type="ARBA" id="ARBA00005771"/>
    </source>
</evidence>